<keyword evidence="1" id="KW-0472">Membrane</keyword>
<keyword evidence="3" id="KW-1185">Reference proteome</keyword>
<evidence type="ECO:0000313" key="2">
    <source>
        <dbReference type="EMBL" id="WOO41935.1"/>
    </source>
</evidence>
<name>A0AAQ3LDL1_9BACT</name>
<dbReference type="KEGG" id="puo:RZN69_02460"/>
<dbReference type="EMBL" id="CP136920">
    <property type="protein sequence ID" value="WOO41935.1"/>
    <property type="molecule type" value="Genomic_DNA"/>
</dbReference>
<protein>
    <submittedName>
        <fullName evidence="2">Uncharacterized protein</fullName>
    </submittedName>
</protein>
<evidence type="ECO:0000256" key="1">
    <source>
        <dbReference type="SAM" id="Phobius"/>
    </source>
</evidence>
<accession>A0AAQ3LDL1</accession>
<dbReference type="AlphaFoldDB" id="A0AAQ3LDL1"/>
<reference evidence="2 3" key="1">
    <citation type="submission" date="2023-10" db="EMBL/GenBank/DDBJ databases">
        <title>Rubellicoccus peritrichatus gen. nov., sp. nov., isolated from an algae of coral reef tank.</title>
        <authorList>
            <person name="Luo J."/>
        </authorList>
    </citation>
    <scope>NUCLEOTIDE SEQUENCE [LARGE SCALE GENOMIC DNA]</scope>
    <source>
        <strain evidence="2 3">CR14</strain>
    </source>
</reference>
<feature type="transmembrane region" description="Helical" evidence="1">
    <location>
        <begin position="27"/>
        <end position="48"/>
    </location>
</feature>
<proteinExistence type="predicted"/>
<dbReference type="RefSeq" id="WP_317834419.1">
    <property type="nucleotide sequence ID" value="NZ_CP136920.1"/>
</dbReference>
<evidence type="ECO:0000313" key="3">
    <source>
        <dbReference type="Proteomes" id="UP001304300"/>
    </source>
</evidence>
<organism evidence="2 3">
    <name type="scientific">Rubellicoccus peritrichatus</name>
    <dbReference type="NCBI Taxonomy" id="3080537"/>
    <lineage>
        <taxon>Bacteria</taxon>
        <taxon>Pseudomonadati</taxon>
        <taxon>Verrucomicrobiota</taxon>
        <taxon>Opitutia</taxon>
        <taxon>Puniceicoccales</taxon>
        <taxon>Cerasicoccaceae</taxon>
        <taxon>Rubellicoccus</taxon>
    </lineage>
</organism>
<gene>
    <name evidence="2" type="ORF">RZN69_02460</name>
</gene>
<feature type="transmembrane region" description="Helical" evidence="1">
    <location>
        <begin position="54"/>
        <end position="77"/>
    </location>
</feature>
<keyword evidence="1" id="KW-0812">Transmembrane</keyword>
<dbReference type="Proteomes" id="UP001304300">
    <property type="component" value="Chromosome"/>
</dbReference>
<sequence>MKKKKAEMPKNLKAWTKTRAMGQLRYILRYGVLYWGVPMFVVMTFIVNPERAKSIGMLAASAGIWAVGGALFGLVMWNVMEKKLKVFQEDK</sequence>
<keyword evidence="1" id="KW-1133">Transmembrane helix</keyword>